<dbReference type="PROSITE" id="PS50297">
    <property type="entry name" value="ANK_REP_REGION"/>
    <property type="match status" value="2"/>
</dbReference>
<keyword evidence="5" id="KW-1185">Reference proteome</keyword>
<accession>A0AAE0ER00</accession>
<protein>
    <submittedName>
        <fullName evidence="4">Uncharacterized protein</fullName>
    </submittedName>
</protein>
<evidence type="ECO:0000256" key="1">
    <source>
        <dbReference type="ARBA" id="ARBA00022737"/>
    </source>
</evidence>
<feature type="repeat" description="ANK" evidence="3">
    <location>
        <begin position="942"/>
        <end position="974"/>
    </location>
</feature>
<gene>
    <name evidence="4" type="ORF">CYMTET_52229</name>
</gene>
<feature type="non-terminal residue" evidence="4">
    <location>
        <position position="1"/>
    </location>
</feature>
<evidence type="ECO:0000256" key="2">
    <source>
        <dbReference type="ARBA" id="ARBA00023043"/>
    </source>
</evidence>
<feature type="repeat" description="ANK" evidence="3">
    <location>
        <begin position="909"/>
        <end position="941"/>
    </location>
</feature>
<dbReference type="EMBL" id="LGRX02034476">
    <property type="protein sequence ID" value="KAK3237713.1"/>
    <property type="molecule type" value="Genomic_DNA"/>
</dbReference>
<name>A0AAE0ER00_9CHLO</name>
<dbReference type="PANTHER" id="PTHR24123:SF33">
    <property type="entry name" value="PROTEIN HOS4"/>
    <property type="match status" value="1"/>
</dbReference>
<dbReference type="InterPro" id="IPR051165">
    <property type="entry name" value="Multifunctional_ANK_Repeat"/>
</dbReference>
<dbReference type="InterPro" id="IPR013761">
    <property type="entry name" value="SAM/pointed_sf"/>
</dbReference>
<dbReference type="SUPFAM" id="SSF47769">
    <property type="entry name" value="SAM/Pointed domain"/>
    <property type="match status" value="2"/>
</dbReference>
<dbReference type="InterPro" id="IPR036770">
    <property type="entry name" value="Ankyrin_rpt-contain_sf"/>
</dbReference>
<reference evidence="4 5" key="1">
    <citation type="journal article" date="2015" name="Genome Biol. Evol.">
        <title>Comparative Genomics of a Bacterivorous Green Alga Reveals Evolutionary Causalities and Consequences of Phago-Mixotrophic Mode of Nutrition.</title>
        <authorList>
            <person name="Burns J.A."/>
            <person name="Paasch A."/>
            <person name="Narechania A."/>
            <person name="Kim E."/>
        </authorList>
    </citation>
    <scope>NUCLEOTIDE SEQUENCE [LARGE SCALE GENOMIC DNA]</scope>
    <source>
        <strain evidence="4 5">PLY_AMNH</strain>
    </source>
</reference>
<evidence type="ECO:0000256" key="3">
    <source>
        <dbReference type="PROSITE-ProRule" id="PRU00023"/>
    </source>
</evidence>
<evidence type="ECO:0000313" key="5">
    <source>
        <dbReference type="Proteomes" id="UP001190700"/>
    </source>
</evidence>
<organism evidence="4 5">
    <name type="scientific">Cymbomonas tetramitiformis</name>
    <dbReference type="NCBI Taxonomy" id="36881"/>
    <lineage>
        <taxon>Eukaryota</taxon>
        <taxon>Viridiplantae</taxon>
        <taxon>Chlorophyta</taxon>
        <taxon>Pyramimonadophyceae</taxon>
        <taxon>Pyramimonadales</taxon>
        <taxon>Pyramimonadaceae</taxon>
        <taxon>Cymbomonas</taxon>
    </lineage>
</organism>
<sequence length="1002" mass="109488">TVEKKQTALLEGDLADGFQVLLWAFEGDKSPLLADKLLSTDVEDKCFRMVDLGDAFVKAAQRGRHALLERLAGHNALPVAELLPGANRTVRPGAWRLCPRACPNSRRGGDVDWGNGGRHQELVARLPLAAETLKGRVREHLTAPTLTLAAWTEVDVINWLLLQGGQMSMVAPFRASHIAGAQLSLLINSLEEDEVKAGDMPTARALSSGLHVMQWALRNGDANVVAVALKRAEWGSVMHAAMDSPASGPVVTRPSKLSQDTPFGHMLAAGDAMKPALAAMRSYVMSWQKNLALESWTTAHVVNWLYYVGCPELVPAAWQDAATGRQLRPLAEAMGRAPSSGDRHGANFALMSTSGGELYAEGRVLQWAFQSRLRHLASTLSAAAYHVGSEHGTSLWVATHGAVDDSSTPVELAAQESWLDVVQLLRPLVRARLLSIPLALWSPVDVANYLISQGEVSLAQAFRSDHDIDGKWVLTLAETREEFDTAMTNSSAVLLWALKHEHREVATHLLQALEPDEAAWPGGGSALEEAIWYNVEGALEAVKAKAQLQLTQLSSMSSWQVAHIVNWLYLNNLGALASAFRKDGVTGESLLTILTSEEMDTAGLRLRVKAALHDLSRRLKWAMRHKHLHLVPTFLASVDPDQMGEVLMKPSPDLGGRTMVAWIFEHFPADSKLMLQNMMPVLHRYLYRTPMVSWERQEVSAWLLIAGDQRWLPSFEKDDVKGASLQDLVKSLGLPQGESISHTAPLTKRHDITFEWAVRNRHVAASVYALRMYRRLAELGFSSGDTAYGAVLSAGGGFQEVASAIRSVVEGRLMGAGLNPPVGQAEWSRADVANWLHLEGFHDKARIFYLAKVDGASLLQMEECKNGLIVDCIRDDAAVAVWAVGQGFTPLLRRILEAGVVSANSEDAYGSSLLISASWIGNVEVMKTLIDHGARVDQQNSNGYTPLMRSALRGNYQAAKLLLEHNADPAMKNKRKKTAAQLASSKGHAELSNLLLRSMGMK</sequence>
<dbReference type="PROSITE" id="PS50088">
    <property type="entry name" value="ANK_REPEAT"/>
    <property type="match status" value="2"/>
</dbReference>
<dbReference type="Gene3D" id="1.10.150.50">
    <property type="entry name" value="Transcription Factor, Ets-1"/>
    <property type="match status" value="2"/>
</dbReference>
<dbReference type="PANTHER" id="PTHR24123">
    <property type="entry name" value="ANKYRIN REPEAT-CONTAINING"/>
    <property type="match status" value="1"/>
</dbReference>
<dbReference type="Proteomes" id="UP001190700">
    <property type="component" value="Unassembled WGS sequence"/>
</dbReference>
<keyword evidence="1" id="KW-0677">Repeat</keyword>
<dbReference type="Gene3D" id="1.25.40.20">
    <property type="entry name" value="Ankyrin repeat-containing domain"/>
    <property type="match status" value="1"/>
</dbReference>
<dbReference type="SUPFAM" id="SSF48403">
    <property type="entry name" value="Ankyrin repeat"/>
    <property type="match status" value="1"/>
</dbReference>
<evidence type="ECO:0000313" key="4">
    <source>
        <dbReference type="EMBL" id="KAK3237713.1"/>
    </source>
</evidence>
<dbReference type="InterPro" id="IPR002110">
    <property type="entry name" value="Ankyrin_rpt"/>
</dbReference>
<proteinExistence type="predicted"/>
<dbReference type="SMART" id="SM00248">
    <property type="entry name" value="ANK"/>
    <property type="match status" value="4"/>
</dbReference>
<dbReference type="Pfam" id="PF12796">
    <property type="entry name" value="Ank_2"/>
    <property type="match status" value="1"/>
</dbReference>
<dbReference type="AlphaFoldDB" id="A0AAE0ER00"/>
<comment type="caution">
    <text evidence="4">The sequence shown here is derived from an EMBL/GenBank/DDBJ whole genome shotgun (WGS) entry which is preliminary data.</text>
</comment>
<keyword evidence="2 3" id="KW-0040">ANK repeat</keyword>